<dbReference type="STRING" id="1629.IV50_GL001109"/>
<evidence type="ECO:0000313" key="2">
    <source>
        <dbReference type="Proteomes" id="UP000254621"/>
    </source>
</evidence>
<evidence type="ECO:0000313" key="1">
    <source>
        <dbReference type="EMBL" id="SUP61117.1"/>
    </source>
</evidence>
<gene>
    <name evidence="1" type="ORF">NCTC13645_02249</name>
</gene>
<accession>A0A380P8E1</accession>
<protein>
    <submittedName>
        <fullName evidence="1">Uncharacterized protein</fullName>
    </submittedName>
</protein>
<organism evidence="1 2">
    <name type="scientific">Weissella viridescens</name>
    <name type="common">Lactobacillus viridescens</name>
    <dbReference type="NCBI Taxonomy" id="1629"/>
    <lineage>
        <taxon>Bacteria</taxon>
        <taxon>Bacillati</taxon>
        <taxon>Bacillota</taxon>
        <taxon>Bacilli</taxon>
        <taxon>Lactobacillales</taxon>
        <taxon>Lactobacillaceae</taxon>
        <taxon>Weissella</taxon>
    </lineage>
</organism>
<dbReference type="Proteomes" id="UP000254621">
    <property type="component" value="Unassembled WGS sequence"/>
</dbReference>
<sequence>MKMHVQFGNLRENMGTVKVQTYVDDQLATKAELMFVVSNDEQAN</sequence>
<dbReference type="EMBL" id="UHIV01000006">
    <property type="protein sequence ID" value="SUP61117.1"/>
    <property type="molecule type" value="Genomic_DNA"/>
</dbReference>
<dbReference type="AlphaFoldDB" id="A0A380P8E1"/>
<name>A0A380P8E1_WEIVI</name>
<proteinExistence type="predicted"/>
<reference evidence="1 2" key="1">
    <citation type="submission" date="2018-06" db="EMBL/GenBank/DDBJ databases">
        <authorList>
            <consortium name="Pathogen Informatics"/>
            <person name="Doyle S."/>
        </authorList>
    </citation>
    <scope>NUCLEOTIDE SEQUENCE [LARGE SCALE GENOMIC DNA]</scope>
    <source>
        <strain evidence="1 2">NCTC13645</strain>
    </source>
</reference>